<organism evidence="3 4">
    <name type="scientific">Trichogramma kaykai</name>
    <dbReference type="NCBI Taxonomy" id="54128"/>
    <lineage>
        <taxon>Eukaryota</taxon>
        <taxon>Metazoa</taxon>
        <taxon>Ecdysozoa</taxon>
        <taxon>Arthropoda</taxon>
        <taxon>Hexapoda</taxon>
        <taxon>Insecta</taxon>
        <taxon>Pterygota</taxon>
        <taxon>Neoptera</taxon>
        <taxon>Endopterygota</taxon>
        <taxon>Hymenoptera</taxon>
        <taxon>Apocrita</taxon>
        <taxon>Proctotrupomorpha</taxon>
        <taxon>Chalcidoidea</taxon>
        <taxon>Trichogrammatidae</taxon>
        <taxon>Trichogramma</taxon>
    </lineage>
</organism>
<dbReference type="PANTHER" id="PTHR15868">
    <property type="entry name" value="SIMILAR TO RIKEN CDNA 6430571L13 GENE, SIMILAR TO G20 PROTEIN"/>
    <property type="match status" value="1"/>
</dbReference>
<dbReference type="InterPro" id="IPR042351">
    <property type="entry name" value="C3orf18-like"/>
</dbReference>
<accession>A0ABD2W9F0</accession>
<gene>
    <name evidence="3" type="ORF">TKK_015673</name>
</gene>
<feature type="transmembrane region" description="Helical" evidence="2">
    <location>
        <begin position="98"/>
        <end position="119"/>
    </location>
</feature>
<dbReference type="PANTHER" id="PTHR15868:SF0">
    <property type="entry name" value="SIMILAR TO RIKEN CDNA 6430571L13 GENE_ SIMILAR TO G20 PROTEIN"/>
    <property type="match status" value="1"/>
</dbReference>
<dbReference type="Proteomes" id="UP001627154">
    <property type="component" value="Unassembled WGS sequence"/>
</dbReference>
<name>A0ABD2W9F0_9HYME</name>
<proteinExistence type="predicted"/>
<keyword evidence="2" id="KW-1133">Transmembrane helix</keyword>
<protein>
    <submittedName>
        <fullName evidence="3">Uncharacterized protein</fullName>
    </submittedName>
</protein>
<comment type="caution">
    <text evidence="3">The sequence shown here is derived from an EMBL/GenBank/DDBJ whole genome shotgun (WGS) entry which is preliminary data.</text>
</comment>
<feature type="region of interest" description="Disordered" evidence="1">
    <location>
        <begin position="159"/>
        <end position="188"/>
    </location>
</feature>
<keyword evidence="2" id="KW-0472">Membrane</keyword>
<evidence type="ECO:0000313" key="3">
    <source>
        <dbReference type="EMBL" id="KAL3389458.1"/>
    </source>
</evidence>
<keyword evidence="2" id="KW-0812">Transmembrane</keyword>
<sequence>MELHEINDNSTNIFFNNISSTTADENSTEIFLLNQTVEISTQRNIDHLMPSTLNLSKINDTLEKIDTSTTNVSLCTTVPATSTEYPFDNFGPPDGIEYIFVPVGVMIFVIILSATVLIISRKRKLERLRHRLMPLYNFDPGEEGEDDWETELLDEGFNSRQRRPGYQTMDDEENVELFTPVHSQSSFG</sequence>
<evidence type="ECO:0000256" key="1">
    <source>
        <dbReference type="SAM" id="MobiDB-lite"/>
    </source>
</evidence>
<dbReference type="AlphaFoldDB" id="A0ABD2W9F0"/>
<reference evidence="3 4" key="1">
    <citation type="journal article" date="2024" name="bioRxiv">
        <title>A reference genome for Trichogramma kaykai: A tiny desert-dwelling parasitoid wasp with competing sex-ratio distorters.</title>
        <authorList>
            <person name="Culotta J."/>
            <person name="Lindsey A.R."/>
        </authorList>
    </citation>
    <scope>NUCLEOTIDE SEQUENCE [LARGE SCALE GENOMIC DNA]</scope>
    <source>
        <strain evidence="3 4">KSX58</strain>
    </source>
</reference>
<dbReference type="EMBL" id="JBJJXI010000123">
    <property type="protein sequence ID" value="KAL3389458.1"/>
    <property type="molecule type" value="Genomic_DNA"/>
</dbReference>
<keyword evidence="4" id="KW-1185">Reference proteome</keyword>
<evidence type="ECO:0000313" key="4">
    <source>
        <dbReference type="Proteomes" id="UP001627154"/>
    </source>
</evidence>
<evidence type="ECO:0000256" key="2">
    <source>
        <dbReference type="SAM" id="Phobius"/>
    </source>
</evidence>